<dbReference type="InterPro" id="IPR020843">
    <property type="entry name" value="ER"/>
</dbReference>
<evidence type="ECO:0000256" key="3">
    <source>
        <dbReference type="ARBA" id="ARBA00022723"/>
    </source>
</evidence>
<dbReference type="InterPro" id="IPR013154">
    <property type="entry name" value="ADH-like_N"/>
</dbReference>
<reference evidence="8 9" key="1">
    <citation type="submission" date="2021-10" db="EMBL/GenBank/DDBJ databases">
        <title>Collection of gut derived symbiotic bacterial strains cultured from healthy donors.</title>
        <authorList>
            <person name="Lin H."/>
            <person name="Littmann E."/>
            <person name="Kohout C."/>
            <person name="Pamer E.G."/>
        </authorList>
    </citation>
    <scope>NUCLEOTIDE SEQUENCE [LARGE SCALE GENOMIC DNA]</scope>
    <source>
        <strain evidence="8 9">DFI.1.165</strain>
    </source>
</reference>
<comment type="cofactor">
    <cofactor evidence="1 6">
        <name>Zn(2+)</name>
        <dbReference type="ChEBI" id="CHEBI:29105"/>
    </cofactor>
</comment>
<dbReference type="PROSITE" id="PS00059">
    <property type="entry name" value="ADH_ZINC"/>
    <property type="match status" value="1"/>
</dbReference>
<comment type="caution">
    <text evidence="8">The sequence shown here is derived from an EMBL/GenBank/DDBJ whole genome shotgun (WGS) entry which is preliminary data.</text>
</comment>
<name>A0ABS8DM00_9FIRM</name>
<dbReference type="Pfam" id="PF00107">
    <property type="entry name" value="ADH_zinc_N"/>
    <property type="match status" value="1"/>
</dbReference>
<dbReference type="SMART" id="SM00829">
    <property type="entry name" value="PKS_ER"/>
    <property type="match status" value="1"/>
</dbReference>
<organism evidence="8 9">
    <name type="scientific">Bariatricus massiliensis</name>
    <dbReference type="NCBI Taxonomy" id="1745713"/>
    <lineage>
        <taxon>Bacteria</taxon>
        <taxon>Bacillati</taxon>
        <taxon>Bacillota</taxon>
        <taxon>Clostridia</taxon>
        <taxon>Lachnospirales</taxon>
        <taxon>Lachnospiraceae</taxon>
        <taxon>Bariatricus</taxon>
    </lineage>
</organism>
<dbReference type="InterPro" id="IPR011032">
    <property type="entry name" value="GroES-like_sf"/>
</dbReference>
<evidence type="ECO:0000256" key="2">
    <source>
        <dbReference type="ARBA" id="ARBA00008072"/>
    </source>
</evidence>
<dbReference type="InterPro" id="IPR002328">
    <property type="entry name" value="ADH_Zn_CS"/>
</dbReference>
<evidence type="ECO:0000256" key="6">
    <source>
        <dbReference type="RuleBase" id="RU361277"/>
    </source>
</evidence>
<feature type="domain" description="Enoyl reductase (ER)" evidence="7">
    <location>
        <begin position="10"/>
        <end position="333"/>
    </location>
</feature>
<evidence type="ECO:0000259" key="7">
    <source>
        <dbReference type="SMART" id="SM00829"/>
    </source>
</evidence>
<gene>
    <name evidence="8" type="ORF">LIZ65_17280</name>
</gene>
<accession>A0ABS8DM00</accession>
<comment type="similarity">
    <text evidence="2 6">Belongs to the zinc-containing alcohol dehydrogenase family.</text>
</comment>
<dbReference type="InterPro" id="IPR013149">
    <property type="entry name" value="ADH-like_C"/>
</dbReference>
<dbReference type="EMBL" id="JAJCIS010000018">
    <property type="protein sequence ID" value="MCB7389042.1"/>
    <property type="molecule type" value="Genomic_DNA"/>
</dbReference>
<dbReference type="Gene3D" id="3.90.180.10">
    <property type="entry name" value="Medium-chain alcohol dehydrogenases, catalytic domain"/>
    <property type="match status" value="1"/>
</dbReference>
<proteinExistence type="inferred from homology"/>
<dbReference type="CDD" id="cd05285">
    <property type="entry name" value="sorbitol_DH"/>
    <property type="match status" value="1"/>
</dbReference>
<dbReference type="InterPro" id="IPR036291">
    <property type="entry name" value="NAD(P)-bd_dom_sf"/>
</dbReference>
<keyword evidence="5" id="KW-0560">Oxidoreductase</keyword>
<keyword evidence="9" id="KW-1185">Reference proteome</keyword>
<sequence length="345" mass="37019">MMKAAYLKEKMNIIIRDDRPLPEPDDSQVLIKMEFCGVCGSDVHFYREGKVGDTPAPKDFILGHEAAGTIIKAGKNVSGLNPGDRVALEPGYTCGKCEFCKTGRYNLCPDVQFFAAPPVSGALQEYVVHPADMCFKLPDNVSTEEGALVEPLAVGMHAAAQAGVTLGSSVLILGGGCIGLVTLLAAKARGASNIVVVDLFQKRLDMAKEMGATAVINAESEDVAARVKEVFGDLGADIVFETAGAISTIQQTPYYVKPGGTVCLVGMAAESMVNYNFNQIMMKEVTIKSVFRYRNLYPAAIAAIASGAVNVEQIVTHRFKFEDSDLAFHTAVVHAKDEIKEVIEF</sequence>
<dbReference type="PANTHER" id="PTHR43161">
    <property type="entry name" value="SORBITOL DEHYDROGENASE"/>
    <property type="match status" value="1"/>
</dbReference>
<dbReference type="PANTHER" id="PTHR43161:SF9">
    <property type="entry name" value="SORBITOL DEHYDROGENASE"/>
    <property type="match status" value="1"/>
</dbReference>
<dbReference type="SUPFAM" id="SSF50129">
    <property type="entry name" value="GroES-like"/>
    <property type="match status" value="1"/>
</dbReference>
<keyword evidence="4 6" id="KW-0862">Zinc</keyword>
<evidence type="ECO:0000313" key="8">
    <source>
        <dbReference type="EMBL" id="MCB7389042.1"/>
    </source>
</evidence>
<dbReference type="SUPFAM" id="SSF51735">
    <property type="entry name" value="NAD(P)-binding Rossmann-fold domains"/>
    <property type="match status" value="1"/>
</dbReference>
<dbReference type="Pfam" id="PF08240">
    <property type="entry name" value="ADH_N"/>
    <property type="match status" value="1"/>
</dbReference>
<dbReference type="InterPro" id="IPR045306">
    <property type="entry name" value="SDH-like"/>
</dbReference>
<evidence type="ECO:0000256" key="4">
    <source>
        <dbReference type="ARBA" id="ARBA00022833"/>
    </source>
</evidence>
<evidence type="ECO:0000313" key="9">
    <source>
        <dbReference type="Proteomes" id="UP001299546"/>
    </source>
</evidence>
<dbReference type="RefSeq" id="WP_066737836.1">
    <property type="nucleotide sequence ID" value="NZ_JAJCIQ010000018.1"/>
</dbReference>
<dbReference type="Proteomes" id="UP001299546">
    <property type="component" value="Unassembled WGS sequence"/>
</dbReference>
<keyword evidence="3 6" id="KW-0479">Metal-binding</keyword>
<dbReference type="Gene3D" id="3.40.50.720">
    <property type="entry name" value="NAD(P)-binding Rossmann-like Domain"/>
    <property type="match status" value="1"/>
</dbReference>
<protein>
    <submittedName>
        <fullName evidence="8">NAD(P)-dependent alcohol dehydrogenase</fullName>
    </submittedName>
</protein>
<evidence type="ECO:0000256" key="1">
    <source>
        <dbReference type="ARBA" id="ARBA00001947"/>
    </source>
</evidence>
<evidence type="ECO:0000256" key="5">
    <source>
        <dbReference type="ARBA" id="ARBA00023002"/>
    </source>
</evidence>